<reference evidence="2 3" key="1">
    <citation type="submission" date="2020-02" db="EMBL/GenBank/DDBJ databases">
        <authorList>
            <person name="Kim M.K."/>
        </authorList>
    </citation>
    <scope>NUCLEOTIDE SEQUENCE [LARGE SCALE GENOMIC DNA]</scope>
    <source>
        <strain evidence="2 3">17J57-3</strain>
    </source>
</reference>
<sequence length="260" mass="28568">MHSFPITSFRFPAALRSCLAMAALVAAAGAAAQDPAAIPRYKVNIAPSADLSYAIRARQSGISLEGSAVARWSASGKKYSIANEARAALFGKILDSRSEGDIDDNGLAPASFVEKRVRRDQTTTTFDRQARVIRFSASDQTYPLRGAEQDRNSIVWQLIAAARATPARFKPGSEWVFFVAGQRDADPWTFKVIGQDKIATPLGEVNAVHFAKLPPPDSKEQQVDLWLGPQQEWYPVRLRYTDADGDFIEQTLDQITPKPS</sequence>
<keyword evidence="3" id="KW-1185">Reference proteome</keyword>
<organism evidence="2 3">
    <name type="scientific">Noviherbaspirillum galbum</name>
    <dbReference type="NCBI Taxonomy" id="2709383"/>
    <lineage>
        <taxon>Bacteria</taxon>
        <taxon>Pseudomonadati</taxon>
        <taxon>Pseudomonadota</taxon>
        <taxon>Betaproteobacteria</taxon>
        <taxon>Burkholderiales</taxon>
        <taxon>Oxalobacteraceae</taxon>
        <taxon>Noviherbaspirillum</taxon>
    </lineage>
</organism>
<feature type="chain" id="PRO_5025522521" evidence="1">
    <location>
        <begin position="23"/>
        <end position="260"/>
    </location>
</feature>
<proteinExistence type="predicted"/>
<protein>
    <submittedName>
        <fullName evidence="2">DUF3108 domain-containing protein</fullName>
    </submittedName>
</protein>
<feature type="signal peptide" evidence="1">
    <location>
        <begin position="1"/>
        <end position="22"/>
    </location>
</feature>
<evidence type="ECO:0000313" key="2">
    <source>
        <dbReference type="EMBL" id="NEX64295.1"/>
    </source>
</evidence>
<comment type="caution">
    <text evidence="2">The sequence shown here is derived from an EMBL/GenBank/DDBJ whole genome shotgun (WGS) entry which is preliminary data.</text>
</comment>
<dbReference type="Proteomes" id="UP000482155">
    <property type="component" value="Unassembled WGS sequence"/>
</dbReference>
<dbReference type="InterPro" id="IPR021457">
    <property type="entry name" value="DUF3108"/>
</dbReference>
<gene>
    <name evidence="2" type="ORF">G3574_24695</name>
</gene>
<evidence type="ECO:0000313" key="3">
    <source>
        <dbReference type="Proteomes" id="UP000482155"/>
    </source>
</evidence>
<dbReference type="EMBL" id="JAAIVB010000079">
    <property type="protein sequence ID" value="NEX64295.1"/>
    <property type="molecule type" value="Genomic_DNA"/>
</dbReference>
<evidence type="ECO:0000256" key="1">
    <source>
        <dbReference type="SAM" id="SignalP"/>
    </source>
</evidence>
<keyword evidence="1" id="KW-0732">Signal</keyword>
<dbReference type="Pfam" id="PF11306">
    <property type="entry name" value="DUF3108"/>
    <property type="match status" value="1"/>
</dbReference>
<dbReference type="RefSeq" id="WP_163968230.1">
    <property type="nucleotide sequence ID" value="NZ_JAAIVB010000079.1"/>
</dbReference>
<dbReference type="AlphaFoldDB" id="A0A6B3SXJ7"/>
<accession>A0A6B3SXJ7</accession>
<name>A0A6B3SXJ7_9BURK</name>